<gene>
    <name evidence="3" type="ORF">ACCQ42_01430</name>
</gene>
<keyword evidence="2" id="KW-0812">Transmembrane</keyword>
<accession>A0ABW9MDA5</accession>
<reference evidence="3 4" key="1">
    <citation type="journal article" date="2025" name="Anaerobe">
        <title>Description of Anaerococcus kampingiae sp. nov., Anaerococcus groningensis sp. nov., Anaerococcus martiniensis sp. nov., and Anaerococcus cruorum sp. nov., isolated from human clinical specimens.</title>
        <authorList>
            <person name="Boiten K.E."/>
            <person name="Meijer J."/>
            <person name="van Wezel E.M."/>
            <person name="Veloo A.C.M."/>
        </authorList>
    </citation>
    <scope>NUCLEOTIDE SEQUENCE [LARGE SCALE GENOMIC DNA]</scope>
    <source>
        <strain evidence="3 4">ENR0874</strain>
    </source>
</reference>
<dbReference type="RefSeq" id="WP_410035119.1">
    <property type="nucleotide sequence ID" value="NZ_JBGMEF010000006.1"/>
</dbReference>
<dbReference type="EMBL" id="JBGMEF010000006">
    <property type="protein sequence ID" value="MFO3666437.1"/>
    <property type="molecule type" value="Genomic_DNA"/>
</dbReference>
<protein>
    <submittedName>
        <fullName evidence="3">Peptidase S41</fullName>
    </submittedName>
</protein>
<evidence type="ECO:0000256" key="1">
    <source>
        <dbReference type="SAM" id="MobiDB-lite"/>
    </source>
</evidence>
<dbReference type="InterPro" id="IPR029045">
    <property type="entry name" value="ClpP/crotonase-like_dom_sf"/>
</dbReference>
<dbReference type="SUPFAM" id="SSF52096">
    <property type="entry name" value="ClpP/crotonase"/>
    <property type="match status" value="1"/>
</dbReference>
<organism evidence="3 4">
    <name type="scientific">Anaerococcus kampingae</name>
    <dbReference type="NCBI Taxonomy" id="3115614"/>
    <lineage>
        <taxon>Bacteria</taxon>
        <taxon>Bacillati</taxon>
        <taxon>Bacillota</taxon>
        <taxon>Tissierellia</taxon>
        <taxon>Tissierellales</taxon>
        <taxon>Peptoniphilaceae</taxon>
        <taxon>Anaerococcus</taxon>
    </lineage>
</organism>
<feature type="compositionally biased region" description="Basic residues" evidence="1">
    <location>
        <begin position="1"/>
        <end position="17"/>
    </location>
</feature>
<keyword evidence="2" id="KW-0472">Membrane</keyword>
<keyword evidence="4" id="KW-1185">Reference proteome</keyword>
<evidence type="ECO:0000313" key="4">
    <source>
        <dbReference type="Proteomes" id="UP001637994"/>
    </source>
</evidence>
<evidence type="ECO:0000313" key="3">
    <source>
        <dbReference type="EMBL" id="MFO3666437.1"/>
    </source>
</evidence>
<dbReference type="Gene3D" id="3.90.226.10">
    <property type="entry name" value="2-enoyl-CoA Hydratase, Chain A, domain 1"/>
    <property type="match status" value="1"/>
</dbReference>
<comment type="caution">
    <text evidence="3">The sequence shown here is derived from an EMBL/GenBank/DDBJ whole genome shotgun (WGS) entry which is preliminary data.</text>
</comment>
<feature type="transmembrane region" description="Helical" evidence="2">
    <location>
        <begin position="58"/>
        <end position="80"/>
    </location>
</feature>
<feature type="region of interest" description="Disordered" evidence="1">
    <location>
        <begin position="1"/>
        <end position="46"/>
    </location>
</feature>
<feature type="compositionally biased region" description="Basic and acidic residues" evidence="1">
    <location>
        <begin position="32"/>
        <end position="43"/>
    </location>
</feature>
<name>A0ABW9MDA5_9FIRM</name>
<dbReference type="Gene3D" id="3.30.750.44">
    <property type="match status" value="1"/>
</dbReference>
<sequence length="467" mass="54018">MTRRKTNTSRRSRKVNKNSKDRNSSPKNQIRVVKDRRSMDRSAKARLRKRRERQRIYWLRRIALLACLLIVIFIPSYLIYKKVNSYKFLDYPSFRDEVLDDISKEAFVTSTEGRSLTSAEKSSDFDKLLKYMVKNYAVDKNNRQSYEDFIKQGETYKKKIANSKTDQEFFTILGNYLSLLNDPASKILDKDTYDDLFDYYKNKGQSHIKTSLENPQVVNRYKRIINDKTTSKANIAIESASTLRISLSVFKLSELNTIIDEMTKAVTSTPSITRIILDLEENSSINYLFVNEFAKYLIHQDYNFEDIFYYRGSLLGKNLEDIKNSNESDYQTPYIKNQASKTNEKPSSFNLSDYSYYDKVTLKIKKDSTFANRGIYILVNSNTANEAIRLASILKDSGAYVVKNALDPNPNMSDRIYNMMPSLLVLDHSGLIVSISTAREKGENKYIEYNQRINSKNPIGSILSIAG</sequence>
<dbReference type="Proteomes" id="UP001637994">
    <property type="component" value="Unassembled WGS sequence"/>
</dbReference>
<evidence type="ECO:0000256" key="2">
    <source>
        <dbReference type="SAM" id="Phobius"/>
    </source>
</evidence>
<proteinExistence type="predicted"/>
<keyword evidence="2" id="KW-1133">Transmembrane helix</keyword>